<dbReference type="Proteomes" id="UP001153678">
    <property type="component" value="Unassembled WGS sequence"/>
</dbReference>
<dbReference type="AlphaFoldDB" id="A0A9W4T2J4"/>
<gene>
    <name evidence="2" type="ORF">FWILDA_LOCUS14414</name>
</gene>
<keyword evidence="3" id="KW-1185">Reference proteome</keyword>
<organism evidence="2 3">
    <name type="scientific">Funneliformis geosporum</name>
    <dbReference type="NCBI Taxonomy" id="1117311"/>
    <lineage>
        <taxon>Eukaryota</taxon>
        <taxon>Fungi</taxon>
        <taxon>Fungi incertae sedis</taxon>
        <taxon>Mucoromycota</taxon>
        <taxon>Glomeromycotina</taxon>
        <taxon>Glomeromycetes</taxon>
        <taxon>Glomerales</taxon>
        <taxon>Glomeraceae</taxon>
        <taxon>Funneliformis</taxon>
    </lineage>
</organism>
<dbReference type="Gene3D" id="3.40.50.720">
    <property type="entry name" value="NAD(P)-binding Rossmann-like Domain"/>
    <property type="match status" value="1"/>
</dbReference>
<feature type="domain" description="KARI N-terminal Rossmann" evidence="1">
    <location>
        <begin position="21"/>
        <end position="57"/>
    </location>
</feature>
<proteinExistence type="predicted"/>
<reference evidence="2" key="1">
    <citation type="submission" date="2022-08" db="EMBL/GenBank/DDBJ databases">
        <authorList>
            <person name="Kallberg Y."/>
            <person name="Tangrot J."/>
            <person name="Rosling A."/>
        </authorList>
    </citation>
    <scope>NUCLEOTIDE SEQUENCE</scope>
    <source>
        <strain evidence="2">Wild A</strain>
    </source>
</reference>
<evidence type="ECO:0000313" key="3">
    <source>
        <dbReference type="Proteomes" id="UP001153678"/>
    </source>
</evidence>
<feature type="non-terminal residue" evidence="2">
    <location>
        <position position="1"/>
    </location>
</feature>
<dbReference type="Pfam" id="PF07991">
    <property type="entry name" value="KARI_N"/>
    <property type="match status" value="1"/>
</dbReference>
<dbReference type="OrthoDB" id="10255643at2759"/>
<dbReference type="EMBL" id="CAMKVN010006281">
    <property type="protein sequence ID" value="CAI2190115.1"/>
    <property type="molecule type" value="Genomic_DNA"/>
</dbReference>
<dbReference type="InterPro" id="IPR013116">
    <property type="entry name" value="KARI_N"/>
</dbReference>
<evidence type="ECO:0000313" key="2">
    <source>
        <dbReference type="EMBL" id="CAI2190115.1"/>
    </source>
</evidence>
<comment type="caution">
    <text evidence="2">The sequence shown here is derived from an EMBL/GenBank/DDBJ whole genome shotgun (WGS) entry which is preliminary data.</text>
</comment>
<accession>A0A9W4T2J4</accession>
<name>A0A9W4T2J4_9GLOM</name>
<protein>
    <submittedName>
        <fullName evidence="2">15785_t:CDS:1</fullName>
    </submittedName>
</protein>
<evidence type="ECO:0000259" key="1">
    <source>
        <dbReference type="Pfam" id="PF07991"/>
    </source>
</evidence>
<sequence>KPKKMLYERSDWLKEMYQNYFKDETISILGYRSQGSRQDLNARDNRLNIILRLREGRS</sequence>